<dbReference type="GO" id="GO:0005506">
    <property type="term" value="F:iron ion binding"/>
    <property type="evidence" value="ECO:0007669"/>
    <property type="project" value="InterPro"/>
</dbReference>
<dbReference type="OrthoDB" id="2789670at2759"/>
<accession>A0A2G5DY24</accession>
<keyword evidence="5 10" id="KW-0479">Metal-binding</keyword>
<dbReference type="AlphaFoldDB" id="A0A2G5DY24"/>
<dbReference type="GO" id="GO:0016705">
    <property type="term" value="F:oxidoreductase activity, acting on paired donors, with incorporation or reduction of molecular oxygen"/>
    <property type="evidence" value="ECO:0007669"/>
    <property type="project" value="InterPro"/>
</dbReference>
<dbReference type="PANTHER" id="PTHR47947">
    <property type="entry name" value="CYTOCHROME P450 82C3-RELATED"/>
    <property type="match status" value="1"/>
</dbReference>
<evidence type="ECO:0000256" key="7">
    <source>
        <dbReference type="ARBA" id="ARBA00023002"/>
    </source>
</evidence>
<keyword evidence="13" id="KW-1185">Reference proteome</keyword>
<dbReference type="FunFam" id="1.10.630.10:FF:000026">
    <property type="entry name" value="Cytochrome P450 82C4"/>
    <property type="match status" value="1"/>
</dbReference>
<reference evidence="12 13" key="1">
    <citation type="submission" date="2017-09" db="EMBL/GenBank/DDBJ databases">
        <title>WGS assembly of Aquilegia coerulea Goldsmith.</title>
        <authorList>
            <person name="Hodges S."/>
            <person name="Kramer E."/>
            <person name="Nordborg M."/>
            <person name="Tomkins J."/>
            <person name="Borevitz J."/>
            <person name="Derieg N."/>
            <person name="Yan J."/>
            <person name="Mihaltcheva S."/>
            <person name="Hayes R.D."/>
            <person name="Rokhsar D."/>
        </authorList>
    </citation>
    <scope>NUCLEOTIDE SEQUENCE [LARGE SCALE GENOMIC DNA]</scope>
    <source>
        <strain evidence="13">cv. Goldsmith</strain>
    </source>
</reference>
<evidence type="ECO:0000256" key="8">
    <source>
        <dbReference type="ARBA" id="ARBA00023004"/>
    </source>
</evidence>
<dbReference type="GO" id="GO:0016020">
    <property type="term" value="C:membrane"/>
    <property type="evidence" value="ECO:0007669"/>
    <property type="project" value="UniProtKB-SubCell"/>
</dbReference>
<evidence type="ECO:0000256" key="10">
    <source>
        <dbReference type="PIRSR" id="PIRSR602401-1"/>
    </source>
</evidence>
<comment type="cofactor">
    <cofactor evidence="1 10">
        <name>heme</name>
        <dbReference type="ChEBI" id="CHEBI:30413"/>
    </cofactor>
</comment>
<feature type="non-terminal residue" evidence="12">
    <location>
        <position position="1"/>
    </location>
</feature>
<keyword evidence="11" id="KW-0503">Monooxygenase</keyword>
<keyword evidence="7 11" id="KW-0560">Oxidoreductase</keyword>
<dbReference type="InterPro" id="IPR001128">
    <property type="entry name" value="Cyt_P450"/>
</dbReference>
<evidence type="ECO:0000256" key="3">
    <source>
        <dbReference type="ARBA" id="ARBA00022617"/>
    </source>
</evidence>
<evidence type="ECO:0000313" key="12">
    <source>
        <dbReference type="EMBL" id="PIA48147.1"/>
    </source>
</evidence>
<evidence type="ECO:0000256" key="5">
    <source>
        <dbReference type="ARBA" id="ARBA00022723"/>
    </source>
</evidence>
<evidence type="ECO:0000256" key="11">
    <source>
        <dbReference type="RuleBase" id="RU000461"/>
    </source>
</evidence>
<feature type="binding site" description="axial binding residue" evidence="10">
    <location>
        <position position="435"/>
    </location>
    <ligand>
        <name>heme</name>
        <dbReference type="ChEBI" id="CHEBI:30413"/>
    </ligand>
    <ligandPart>
        <name>Fe</name>
        <dbReference type="ChEBI" id="CHEBI:18248"/>
    </ligandPart>
</feature>
<dbReference type="InterPro" id="IPR050651">
    <property type="entry name" value="Plant_Cytochrome_P450_Monoox"/>
</dbReference>
<evidence type="ECO:0000256" key="6">
    <source>
        <dbReference type="ARBA" id="ARBA00022989"/>
    </source>
</evidence>
<evidence type="ECO:0000256" key="9">
    <source>
        <dbReference type="ARBA" id="ARBA00023136"/>
    </source>
</evidence>
<dbReference type="PRINTS" id="PR00463">
    <property type="entry name" value="EP450I"/>
</dbReference>
<keyword evidence="8 10" id="KW-0408">Iron</keyword>
<dbReference type="InParanoid" id="A0A2G5DY24"/>
<dbReference type="STRING" id="218851.A0A2G5DY24"/>
<dbReference type="SUPFAM" id="SSF48264">
    <property type="entry name" value="Cytochrome P450"/>
    <property type="match status" value="1"/>
</dbReference>
<dbReference type="GO" id="GO:0020037">
    <property type="term" value="F:heme binding"/>
    <property type="evidence" value="ECO:0007669"/>
    <property type="project" value="InterPro"/>
</dbReference>
<dbReference type="CDD" id="cd20654">
    <property type="entry name" value="CYP82"/>
    <property type="match status" value="1"/>
</dbReference>
<name>A0A2G5DY24_AQUCA</name>
<dbReference type="Gene3D" id="1.10.630.10">
    <property type="entry name" value="Cytochrome P450"/>
    <property type="match status" value="1"/>
</dbReference>
<evidence type="ECO:0008006" key="14">
    <source>
        <dbReference type="Google" id="ProtNLM"/>
    </source>
</evidence>
<dbReference type="GO" id="GO:0004497">
    <property type="term" value="F:monooxygenase activity"/>
    <property type="evidence" value="ECO:0007669"/>
    <property type="project" value="UniProtKB-KW"/>
</dbReference>
<evidence type="ECO:0000313" key="13">
    <source>
        <dbReference type="Proteomes" id="UP000230069"/>
    </source>
</evidence>
<dbReference type="InterPro" id="IPR002401">
    <property type="entry name" value="Cyt_P450_E_grp-I"/>
</dbReference>
<keyword evidence="4" id="KW-0812">Transmembrane</keyword>
<dbReference type="PROSITE" id="PS00086">
    <property type="entry name" value="CYTOCHROME_P450"/>
    <property type="match status" value="1"/>
</dbReference>
<comment type="similarity">
    <text evidence="11">Belongs to the cytochrome P450 family.</text>
</comment>
<dbReference type="GO" id="GO:0044550">
    <property type="term" value="P:secondary metabolite biosynthetic process"/>
    <property type="evidence" value="ECO:0007669"/>
    <property type="project" value="UniProtKB-ARBA"/>
</dbReference>
<dbReference type="InterPro" id="IPR036396">
    <property type="entry name" value="Cyt_P450_sf"/>
</dbReference>
<dbReference type="PANTHER" id="PTHR47947:SF26">
    <property type="entry name" value="CYTOCHROME P450"/>
    <property type="match status" value="1"/>
</dbReference>
<comment type="subcellular location">
    <subcellularLocation>
        <location evidence="2">Membrane</location>
    </subcellularLocation>
</comment>
<keyword evidence="9" id="KW-0472">Membrane</keyword>
<dbReference type="Proteomes" id="UP000230069">
    <property type="component" value="Unassembled WGS sequence"/>
</dbReference>
<proteinExistence type="inferred from homology"/>
<evidence type="ECO:0000256" key="4">
    <source>
        <dbReference type="ARBA" id="ARBA00022692"/>
    </source>
</evidence>
<gene>
    <name evidence="12" type="ORF">AQUCO_01400613v1</name>
</gene>
<evidence type="ECO:0000256" key="2">
    <source>
        <dbReference type="ARBA" id="ARBA00004370"/>
    </source>
</evidence>
<dbReference type="Pfam" id="PF00067">
    <property type="entry name" value="p450"/>
    <property type="match status" value="1"/>
</dbReference>
<dbReference type="PRINTS" id="PR00385">
    <property type="entry name" value="P450"/>
</dbReference>
<dbReference type="FunCoup" id="A0A2G5DY24">
    <property type="interactions" value="295"/>
</dbReference>
<organism evidence="12 13">
    <name type="scientific">Aquilegia coerulea</name>
    <name type="common">Rocky mountain columbine</name>
    <dbReference type="NCBI Taxonomy" id="218851"/>
    <lineage>
        <taxon>Eukaryota</taxon>
        <taxon>Viridiplantae</taxon>
        <taxon>Streptophyta</taxon>
        <taxon>Embryophyta</taxon>
        <taxon>Tracheophyta</taxon>
        <taxon>Spermatophyta</taxon>
        <taxon>Magnoliopsida</taxon>
        <taxon>Ranunculales</taxon>
        <taxon>Ranunculaceae</taxon>
        <taxon>Thalictroideae</taxon>
        <taxon>Aquilegia</taxon>
    </lineage>
</organism>
<evidence type="ECO:0000256" key="1">
    <source>
        <dbReference type="ARBA" id="ARBA00001971"/>
    </source>
</evidence>
<dbReference type="EMBL" id="KZ305031">
    <property type="protein sequence ID" value="PIA48147.1"/>
    <property type="molecule type" value="Genomic_DNA"/>
</dbReference>
<protein>
    <recommendedName>
        <fullName evidence="14">Cytochrome P450</fullName>
    </recommendedName>
</protein>
<dbReference type="InterPro" id="IPR017972">
    <property type="entry name" value="Cyt_P450_CS"/>
</dbReference>
<sequence length="495" mass="56019">RKRSAKTGGAPEPVGAWPLIGHLHMLQPPQLPHILLGSLADKYGPIFTMQLGLRKALVVSNWEVAKECLATHDKAFATRPKLVASKIMGYDYAMFGIGLYGPYWREMRKIAILELLSNRRLGLLKHVRVSEVNTSMKELYQLWDRNSDNGQRQVLVDMQGWFGDLTLNVSVRIVAGKRYFGASAKVDEKEARELQKGVKDIFRLLGMFVVSDALPFLGWLDFQGHEKAMKKTAKEFDCLMEKWLDEHKQNKLIGGTELDEDFMDVMLSILKDEKLYGYEADVINKATCLNMIIAGTDTTMVTLTWALSLLLNNRHTLKKAQDEIDIHVGKDKYVEETDIEKLVYLQAIVKETLRLYPAAPLNAPHEATEDCTISGYHIPKGTRLLVNLWKIQRDPRIWSNPSEFQPERFLTTQANVDVRGQHFELIPFGSGRRSCPGISFALQVVHLALARLLQGFEFVTPLDAHVDMTESAGLTNLKATPLEVLITPRLPSHLY</sequence>
<keyword evidence="3 10" id="KW-0349">Heme</keyword>
<keyword evidence="6" id="KW-1133">Transmembrane helix</keyword>